<keyword evidence="3" id="KW-1185">Reference proteome</keyword>
<feature type="compositionally biased region" description="Low complexity" evidence="1">
    <location>
        <begin position="83"/>
        <end position="99"/>
    </location>
</feature>
<evidence type="ECO:0000256" key="1">
    <source>
        <dbReference type="SAM" id="MobiDB-lite"/>
    </source>
</evidence>
<name>A0A9P0T825_PIEBR</name>
<feature type="region of interest" description="Disordered" evidence="1">
    <location>
        <begin position="48"/>
        <end position="116"/>
    </location>
</feature>
<accession>A0A9P0T825</accession>
<evidence type="ECO:0000313" key="3">
    <source>
        <dbReference type="Proteomes" id="UP001152562"/>
    </source>
</evidence>
<evidence type="ECO:0000313" key="2">
    <source>
        <dbReference type="EMBL" id="CAH3994380.1"/>
    </source>
</evidence>
<proteinExistence type="predicted"/>
<sequence length="116" mass="11852">MDRRLVAHAAYGVHERDGSAHDACGPHVDARGGDAACAARAVRIGESRCHGARPATASSRTAARNPPPPFQARGGIALRHSTRSAAHTSAHAAAPRAGTNPLARAPTPFPLKVTGA</sequence>
<feature type="compositionally biased region" description="Low complexity" evidence="1">
    <location>
        <begin position="52"/>
        <end position="64"/>
    </location>
</feature>
<comment type="caution">
    <text evidence="2">The sequence shown here is derived from an EMBL/GenBank/DDBJ whole genome shotgun (WGS) entry which is preliminary data.</text>
</comment>
<dbReference type="Proteomes" id="UP001152562">
    <property type="component" value="Unassembled WGS sequence"/>
</dbReference>
<gene>
    <name evidence="2" type="ORF">PIBRA_LOCUS2295</name>
</gene>
<dbReference type="EMBL" id="CALOZG010000003">
    <property type="protein sequence ID" value="CAH3994380.1"/>
    <property type="molecule type" value="Genomic_DNA"/>
</dbReference>
<protein>
    <submittedName>
        <fullName evidence="2">Uncharacterized protein</fullName>
    </submittedName>
</protein>
<dbReference type="AlphaFoldDB" id="A0A9P0T825"/>
<reference evidence="2" key="1">
    <citation type="submission" date="2022-05" db="EMBL/GenBank/DDBJ databases">
        <authorList>
            <person name="Okamura Y."/>
        </authorList>
    </citation>
    <scope>NUCLEOTIDE SEQUENCE</scope>
</reference>
<organism evidence="2 3">
    <name type="scientific">Pieris brassicae</name>
    <name type="common">White butterfly</name>
    <name type="synonym">Large white butterfly</name>
    <dbReference type="NCBI Taxonomy" id="7116"/>
    <lineage>
        <taxon>Eukaryota</taxon>
        <taxon>Metazoa</taxon>
        <taxon>Ecdysozoa</taxon>
        <taxon>Arthropoda</taxon>
        <taxon>Hexapoda</taxon>
        <taxon>Insecta</taxon>
        <taxon>Pterygota</taxon>
        <taxon>Neoptera</taxon>
        <taxon>Endopterygota</taxon>
        <taxon>Lepidoptera</taxon>
        <taxon>Glossata</taxon>
        <taxon>Ditrysia</taxon>
        <taxon>Papilionoidea</taxon>
        <taxon>Pieridae</taxon>
        <taxon>Pierinae</taxon>
        <taxon>Pieris</taxon>
    </lineage>
</organism>